<gene>
    <name evidence="1" type="ORF">ACZ87_03130</name>
</gene>
<name>A0A328TL02_9GAMM</name>
<reference evidence="1" key="1">
    <citation type="submission" date="2018-04" db="EMBL/GenBank/DDBJ databases">
        <title>Genomes of the Obligate Erwinia dacicola and Facultative Enterobacter sp. OLF Endosymbionts of the Olive Fruit fly, Bactrocera oleae.</title>
        <authorList>
            <person name="Estes A.M."/>
            <person name="Hearn D.J."/>
            <person name="Agarwal S."/>
            <person name="Pierson E.A."/>
            <person name="Dunning-Hotopp J.C."/>
        </authorList>
    </citation>
    <scope>NUCLEOTIDE SEQUENCE [LARGE SCALE GENOMIC DNA]</scope>
    <source>
        <strain evidence="1">Oroville</strain>
    </source>
</reference>
<dbReference type="EMBL" id="LJAM02000471">
    <property type="protein sequence ID" value="RAP70073.1"/>
    <property type="molecule type" value="Genomic_DNA"/>
</dbReference>
<proteinExistence type="predicted"/>
<evidence type="ECO:0000313" key="1">
    <source>
        <dbReference type="EMBL" id="RAP70073.1"/>
    </source>
</evidence>
<keyword evidence="2" id="KW-1185">Reference proteome</keyword>
<sequence length="54" mass="5918">MHKKSFIALVINHKHHVSPVLERGLKAVFVLAVPLTILNQPQLKGDGNPARAGR</sequence>
<accession>A0A328TL02</accession>
<comment type="caution">
    <text evidence="1">The sequence shown here is derived from an EMBL/GenBank/DDBJ whole genome shotgun (WGS) entry which is preliminary data.</text>
</comment>
<dbReference type="Proteomes" id="UP000244334">
    <property type="component" value="Unassembled WGS sequence"/>
</dbReference>
<protein>
    <submittedName>
        <fullName evidence="1">Uncharacterized protein</fullName>
    </submittedName>
</protein>
<organism evidence="1 2">
    <name type="scientific">Candidatus Erwinia dacicola</name>
    <dbReference type="NCBI Taxonomy" id="252393"/>
    <lineage>
        <taxon>Bacteria</taxon>
        <taxon>Pseudomonadati</taxon>
        <taxon>Pseudomonadota</taxon>
        <taxon>Gammaproteobacteria</taxon>
        <taxon>Enterobacterales</taxon>
        <taxon>Erwiniaceae</taxon>
        <taxon>Erwinia</taxon>
    </lineage>
</organism>
<dbReference type="AlphaFoldDB" id="A0A328TL02"/>
<evidence type="ECO:0000313" key="2">
    <source>
        <dbReference type="Proteomes" id="UP000244334"/>
    </source>
</evidence>